<gene>
    <name evidence="1" type="ORF">AKJ09_11178</name>
</gene>
<dbReference type="Proteomes" id="UP000064967">
    <property type="component" value="Chromosome"/>
</dbReference>
<dbReference type="EMBL" id="CP012333">
    <property type="protein sequence ID" value="AKV04515.1"/>
    <property type="molecule type" value="Genomic_DNA"/>
</dbReference>
<proteinExistence type="predicted"/>
<dbReference type="SUPFAM" id="SSF52172">
    <property type="entry name" value="CheY-like"/>
    <property type="match status" value="1"/>
</dbReference>
<dbReference type="InterPro" id="IPR011006">
    <property type="entry name" value="CheY-like_superfamily"/>
</dbReference>
<reference evidence="1 2" key="1">
    <citation type="submission" date="2015-08" db="EMBL/GenBank/DDBJ databases">
        <authorList>
            <person name="Babu N.S."/>
            <person name="Beckwith C.J."/>
            <person name="Beseler K.G."/>
            <person name="Brison A."/>
            <person name="Carone J.V."/>
            <person name="Caskin T.P."/>
            <person name="Diamond M."/>
            <person name="Durham M.E."/>
            <person name="Foxe J.M."/>
            <person name="Go M."/>
            <person name="Henderson B.A."/>
            <person name="Jones I.B."/>
            <person name="McGettigan J.A."/>
            <person name="Micheletti S.J."/>
            <person name="Nasrallah M.E."/>
            <person name="Ortiz D."/>
            <person name="Piller C.R."/>
            <person name="Privatt S.R."/>
            <person name="Schneider S.L."/>
            <person name="Sharp S."/>
            <person name="Smith T.C."/>
            <person name="Stanton J.D."/>
            <person name="Ullery H.E."/>
            <person name="Wilson R.J."/>
            <person name="Serrano M.G."/>
            <person name="Buck G."/>
            <person name="Lee V."/>
            <person name="Wang Y."/>
            <person name="Carvalho R."/>
            <person name="Voegtly L."/>
            <person name="Shi R."/>
            <person name="Duckworth R."/>
            <person name="Johnson A."/>
            <person name="Loviza R."/>
            <person name="Walstead R."/>
            <person name="Shah Z."/>
            <person name="Kiflezghi M."/>
            <person name="Wade K."/>
            <person name="Ball S.L."/>
            <person name="Bradley K.W."/>
            <person name="Asai D.J."/>
            <person name="Bowman C.A."/>
            <person name="Russell D.A."/>
            <person name="Pope W.H."/>
            <person name="Jacobs-Sera D."/>
            <person name="Hendrix R.W."/>
            <person name="Hatfull G.F."/>
        </authorList>
    </citation>
    <scope>NUCLEOTIDE SEQUENCE [LARGE SCALE GENOMIC DNA]</scope>
    <source>
        <strain evidence="1 2">DSM 27648</strain>
    </source>
</reference>
<organism evidence="1 2">
    <name type="scientific">Labilithrix luteola</name>
    <dbReference type="NCBI Taxonomy" id="1391654"/>
    <lineage>
        <taxon>Bacteria</taxon>
        <taxon>Pseudomonadati</taxon>
        <taxon>Myxococcota</taxon>
        <taxon>Polyangia</taxon>
        <taxon>Polyangiales</taxon>
        <taxon>Labilitrichaceae</taxon>
        <taxon>Labilithrix</taxon>
    </lineage>
</organism>
<name>A0A0K1QGE9_9BACT</name>
<protein>
    <recommendedName>
        <fullName evidence="3">Response regulatory domain-containing protein</fullName>
    </recommendedName>
</protein>
<keyword evidence="2" id="KW-1185">Reference proteome</keyword>
<dbReference type="KEGG" id="llu:AKJ09_11178"/>
<accession>A0A0K1QGE9</accession>
<evidence type="ECO:0000313" key="1">
    <source>
        <dbReference type="EMBL" id="AKV04515.1"/>
    </source>
</evidence>
<evidence type="ECO:0000313" key="2">
    <source>
        <dbReference type="Proteomes" id="UP000064967"/>
    </source>
</evidence>
<dbReference type="AlphaFoldDB" id="A0A0K1QGE9"/>
<evidence type="ECO:0008006" key="3">
    <source>
        <dbReference type="Google" id="ProtNLM"/>
    </source>
</evidence>
<sequence length="136" mass="15126">MLICDEDRGHTEPLALGLFELGYMVELTRSYAEAFAIACARDFDALVTAPFLRDSSALMLPAALGIRRPLIVVLASRMGERLDPVIVRRVGFDAQLAKVVAPMTVDRMVRAARAHHLAAEDRDRPFGPRDHSDVRR</sequence>